<dbReference type="RefSeq" id="WP_007414229.1">
    <property type="nucleotide sequence ID" value="NZ_ABOX02000008.1"/>
</dbReference>
<keyword evidence="1" id="KW-0732">Signal</keyword>
<dbReference type="OrthoDB" id="982465at2"/>
<proteinExistence type="predicted"/>
<organism evidence="2 3">
    <name type="scientific">Pedosphaera parvula (strain Ellin514)</name>
    <dbReference type="NCBI Taxonomy" id="320771"/>
    <lineage>
        <taxon>Bacteria</taxon>
        <taxon>Pseudomonadati</taxon>
        <taxon>Verrucomicrobiota</taxon>
        <taxon>Pedosphaerae</taxon>
        <taxon>Pedosphaerales</taxon>
        <taxon>Pedosphaeraceae</taxon>
        <taxon>Pedosphaera</taxon>
    </lineage>
</organism>
<keyword evidence="3" id="KW-1185">Reference proteome</keyword>
<comment type="caution">
    <text evidence="2">The sequence shown here is derived from an EMBL/GenBank/DDBJ whole genome shotgun (WGS) entry which is preliminary data.</text>
</comment>
<dbReference type="AlphaFoldDB" id="B9XEI1"/>
<evidence type="ECO:0000256" key="1">
    <source>
        <dbReference type="SAM" id="SignalP"/>
    </source>
</evidence>
<name>B9XEI1_PEDPL</name>
<reference evidence="2 3" key="1">
    <citation type="journal article" date="2011" name="J. Bacteriol.">
        <title>Genome sequence of 'Pedosphaera parvula' Ellin514, an aerobic Verrucomicrobial isolate from pasture soil.</title>
        <authorList>
            <person name="Kant R."/>
            <person name="van Passel M.W."/>
            <person name="Sangwan P."/>
            <person name="Palva A."/>
            <person name="Lucas S."/>
            <person name="Copeland A."/>
            <person name="Lapidus A."/>
            <person name="Glavina Del Rio T."/>
            <person name="Dalin E."/>
            <person name="Tice H."/>
            <person name="Bruce D."/>
            <person name="Goodwin L."/>
            <person name="Pitluck S."/>
            <person name="Chertkov O."/>
            <person name="Larimer F.W."/>
            <person name="Land M.L."/>
            <person name="Hauser L."/>
            <person name="Brettin T.S."/>
            <person name="Detter J.C."/>
            <person name="Han S."/>
            <person name="de Vos W.M."/>
            <person name="Janssen P.H."/>
            <person name="Smidt H."/>
        </authorList>
    </citation>
    <scope>NUCLEOTIDE SEQUENCE [LARGE SCALE GENOMIC DNA]</scope>
    <source>
        <strain evidence="2 3">Ellin514</strain>
    </source>
</reference>
<evidence type="ECO:0000313" key="2">
    <source>
        <dbReference type="EMBL" id="EEF61695.1"/>
    </source>
</evidence>
<dbReference type="STRING" id="320771.Cflav_PD4735"/>
<accession>B9XEI1</accession>
<evidence type="ECO:0000313" key="3">
    <source>
        <dbReference type="Proteomes" id="UP000003688"/>
    </source>
</evidence>
<dbReference type="EMBL" id="ABOX02000008">
    <property type="protein sequence ID" value="EEF61695.1"/>
    <property type="molecule type" value="Genomic_DNA"/>
</dbReference>
<sequence precursor="true">MISSKTSTSLAKALLIMLLLGRGTPEPMATVTAGPVTLSVIDLQINSVKGKRAIAFKVSTDAVEIRITNSEPTKVIQGKLYKGSKRLYEVAGKGVIDEVKGTEEGFKLRTPDGKLLWKIHLYPTKLKISDNEEDKNAYVLETKDGQVNIQLDERSIGTVTRNSPGEVNAGNSDGKPSFVSHFSRLTVAPGIMLLDKIPEPEKYLIIAELLARGR</sequence>
<feature type="chain" id="PRO_5002894327" evidence="1">
    <location>
        <begin position="30"/>
        <end position="214"/>
    </location>
</feature>
<gene>
    <name evidence="2" type="ORF">Cflav_PD4735</name>
</gene>
<dbReference type="Proteomes" id="UP000003688">
    <property type="component" value="Unassembled WGS sequence"/>
</dbReference>
<protein>
    <submittedName>
        <fullName evidence="2">Uncharacterized protein</fullName>
    </submittedName>
</protein>
<feature type="signal peptide" evidence="1">
    <location>
        <begin position="1"/>
        <end position="29"/>
    </location>
</feature>